<evidence type="ECO:0000256" key="9">
    <source>
        <dbReference type="ARBA" id="ARBA00022801"/>
    </source>
</evidence>
<dbReference type="GO" id="GO:0043138">
    <property type="term" value="F:3'-5' DNA helicase activity"/>
    <property type="evidence" value="ECO:0007669"/>
    <property type="project" value="TreeGrafter"/>
</dbReference>
<dbReference type="SMART" id="SM00350">
    <property type="entry name" value="MCM"/>
    <property type="match status" value="1"/>
</dbReference>
<feature type="domain" description="MCM C-terminal AAA(+) ATPase" evidence="17">
    <location>
        <begin position="479"/>
        <end position="685"/>
    </location>
</feature>
<dbReference type="GO" id="GO:0008270">
    <property type="term" value="F:zinc ion binding"/>
    <property type="evidence" value="ECO:0007669"/>
    <property type="project" value="UniProtKB-KW"/>
</dbReference>
<dbReference type="InterPro" id="IPR059098">
    <property type="entry name" value="WHD_MCM2"/>
</dbReference>
<accession>A0A4P9XS63</accession>
<dbReference type="InterPro" id="IPR031327">
    <property type="entry name" value="MCM"/>
</dbReference>
<keyword evidence="14" id="KW-0539">Nucleus</keyword>
<dbReference type="Pfam" id="PF23669">
    <property type="entry name" value="WHD_MCM2"/>
    <property type="match status" value="1"/>
</dbReference>
<dbReference type="Pfam" id="PF14551">
    <property type="entry name" value="MCM_N"/>
    <property type="match status" value="1"/>
</dbReference>
<evidence type="ECO:0000256" key="16">
    <source>
        <dbReference type="SAM" id="MobiDB-lite"/>
    </source>
</evidence>
<reference evidence="19" key="1">
    <citation type="journal article" date="2018" name="Nat. Microbiol.">
        <title>Leveraging single-cell genomics to expand the fungal tree of life.</title>
        <authorList>
            <person name="Ahrendt S.R."/>
            <person name="Quandt C.A."/>
            <person name="Ciobanu D."/>
            <person name="Clum A."/>
            <person name="Salamov A."/>
            <person name="Andreopoulos B."/>
            <person name="Cheng J.F."/>
            <person name="Woyke T."/>
            <person name="Pelin A."/>
            <person name="Henrissat B."/>
            <person name="Reynolds N.K."/>
            <person name="Benny G.L."/>
            <person name="Smith M.E."/>
            <person name="James T.Y."/>
            <person name="Grigoriev I.V."/>
        </authorList>
    </citation>
    <scope>NUCLEOTIDE SEQUENCE [LARGE SCALE GENOMIC DNA]</scope>
    <source>
        <strain evidence="19">RSA 1356</strain>
    </source>
</reference>
<keyword evidence="11" id="KW-0862">Zinc</keyword>
<feature type="compositionally biased region" description="Basic and acidic residues" evidence="16">
    <location>
        <begin position="1"/>
        <end position="27"/>
    </location>
</feature>
<dbReference type="GO" id="GO:0016787">
    <property type="term" value="F:hydrolase activity"/>
    <property type="evidence" value="ECO:0007669"/>
    <property type="project" value="UniProtKB-KW"/>
</dbReference>
<dbReference type="Proteomes" id="UP000271241">
    <property type="component" value="Unassembled WGS sequence"/>
</dbReference>
<dbReference type="SUPFAM" id="SSF50249">
    <property type="entry name" value="Nucleic acid-binding proteins"/>
    <property type="match status" value="1"/>
</dbReference>
<evidence type="ECO:0000256" key="12">
    <source>
        <dbReference type="ARBA" id="ARBA00022840"/>
    </source>
</evidence>
<organism evidence="18 19">
    <name type="scientific">Thamnocephalis sphaerospora</name>
    <dbReference type="NCBI Taxonomy" id="78915"/>
    <lineage>
        <taxon>Eukaryota</taxon>
        <taxon>Fungi</taxon>
        <taxon>Fungi incertae sedis</taxon>
        <taxon>Zoopagomycota</taxon>
        <taxon>Zoopagomycotina</taxon>
        <taxon>Zoopagomycetes</taxon>
        <taxon>Zoopagales</taxon>
        <taxon>Sigmoideomycetaceae</taxon>
        <taxon>Thamnocephalis</taxon>
    </lineage>
</organism>
<evidence type="ECO:0000313" key="19">
    <source>
        <dbReference type="Proteomes" id="UP000271241"/>
    </source>
</evidence>
<evidence type="ECO:0000256" key="13">
    <source>
        <dbReference type="ARBA" id="ARBA00023125"/>
    </source>
</evidence>
<dbReference type="GO" id="GO:0031261">
    <property type="term" value="C:DNA replication preinitiation complex"/>
    <property type="evidence" value="ECO:0007669"/>
    <property type="project" value="UniProtKB-ARBA"/>
</dbReference>
<dbReference type="GO" id="GO:0000727">
    <property type="term" value="P:double-strand break repair via break-induced replication"/>
    <property type="evidence" value="ECO:0007669"/>
    <property type="project" value="TreeGrafter"/>
</dbReference>
<dbReference type="OrthoDB" id="844at2759"/>
<keyword evidence="6" id="KW-0479">Metal-binding</keyword>
<dbReference type="PRINTS" id="PR01657">
    <property type="entry name" value="MCMFAMILY"/>
</dbReference>
<evidence type="ECO:0000256" key="8">
    <source>
        <dbReference type="ARBA" id="ARBA00022771"/>
    </source>
</evidence>
<dbReference type="GO" id="GO:0005524">
    <property type="term" value="F:ATP binding"/>
    <property type="evidence" value="ECO:0007669"/>
    <property type="project" value="UniProtKB-KW"/>
</dbReference>
<dbReference type="GO" id="GO:0006279">
    <property type="term" value="P:premeiotic DNA replication"/>
    <property type="evidence" value="ECO:0007669"/>
    <property type="project" value="UniProtKB-ARBA"/>
</dbReference>
<evidence type="ECO:0000256" key="14">
    <source>
        <dbReference type="ARBA" id="ARBA00023242"/>
    </source>
</evidence>
<dbReference type="PROSITE" id="PS50051">
    <property type="entry name" value="MCM_2"/>
    <property type="match status" value="1"/>
</dbReference>
<protein>
    <recommendedName>
        <fullName evidence="4">DNA replication licensing factor MCM2</fullName>
        <ecNumber evidence="3">3.6.4.12</ecNumber>
    </recommendedName>
</protein>
<evidence type="ECO:0000256" key="2">
    <source>
        <dbReference type="ARBA" id="ARBA00008010"/>
    </source>
</evidence>
<feature type="region of interest" description="Disordered" evidence="16">
    <location>
        <begin position="1"/>
        <end position="89"/>
    </location>
</feature>
<dbReference type="GO" id="GO:0042555">
    <property type="term" value="C:MCM complex"/>
    <property type="evidence" value="ECO:0007669"/>
    <property type="project" value="InterPro"/>
</dbReference>
<dbReference type="Pfam" id="PF12619">
    <property type="entry name" value="MCM2_N"/>
    <property type="match status" value="1"/>
</dbReference>
<comment type="similarity">
    <text evidence="2">Belongs to the MCM family.</text>
</comment>
<dbReference type="STRING" id="78915.A0A4P9XS63"/>
<dbReference type="Gene3D" id="2.20.28.10">
    <property type="match status" value="1"/>
</dbReference>
<dbReference type="SUPFAM" id="SSF52540">
    <property type="entry name" value="P-loop containing nucleoside triphosphate hydrolases"/>
    <property type="match status" value="1"/>
</dbReference>
<dbReference type="Pfam" id="PF00493">
    <property type="entry name" value="MCM"/>
    <property type="match status" value="1"/>
</dbReference>
<comment type="subcellular location">
    <subcellularLocation>
        <location evidence="1">Nucleus</location>
    </subcellularLocation>
</comment>
<evidence type="ECO:0000313" key="18">
    <source>
        <dbReference type="EMBL" id="RKP08953.1"/>
    </source>
</evidence>
<keyword evidence="13" id="KW-0238">DNA-binding</keyword>
<evidence type="ECO:0000259" key="17">
    <source>
        <dbReference type="PROSITE" id="PS50051"/>
    </source>
</evidence>
<gene>
    <name evidence="18" type="ORF">THASP1DRAFT_23142</name>
</gene>
<dbReference type="InterPro" id="IPR033762">
    <property type="entry name" value="MCM_OB"/>
</dbReference>
<dbReference type="PROSITE" id="PS00847">
    <property type="entry name" value="MCM_1"/>
    <property type="match status" value="1"/>
</dbReference>
<feature type="compositionally biased region" description="Acidic residues" evidence="16">
    <location>
        <begin position="51"/>
        <end position="88"/>
    </location>
</feature>
<dbReference type="Pfam" id="PF17855">
    <property type="entry name" value="MCM_lid"/>
    <property type="match status" value="1"/>
</dbReference>
<keyword evidence="19" id="KW-1185">Reference proteome</keyword>
<dbReference type="PANTHER" id="PTHR11630:SF44">
    <property type="entry name" value="DNA REPLICATION LICENSING FACTOR MCM2"/>
    <property type="match status" value="1"/>
</dbReference>
<evidence type="ECO:0000256" key="1">
    <source>
        <dbReference type="ARBA" id="ARBA00004123"/>
    </source>
</evidence>
<dbReference type="FunFam" id="3.40.50.300:FF:000138">
    <property type="entry name" value="DNA helicase"/>
    <property type="match status" value="1"/>
</dbReference>
<dbReference type="Gene3D" id="3.30.1640.10">
    <property type="entry name" value="mini-chromosome maintenance (MCM) complex, chain A, domain 1"/>
    <property type="match status" value="1"/>
</dbReference>
<evidence type="ECO:0000256" key="15">
    <source>
        <dbReference type="ARBA" id="ARBA00023306"/>
    </source>
</evidence>
<keyword evidence="8" id="KW-0863">Zinc-finger</keyword>
<dbReference type="Gene3D" id="2.40.50.140">
    <property type="entry name" value="Nucleic acid-binding proteins"/>
    <property type="match status" value="1"/>
</dbReference>
<dbReference type="EC" id="3.6.4.12" evidence="3"/>
<name>A0A4P9XS63_9FUNG</name>
<keyword evidence="12" id="KW-0067">ATP-binding</keyword>
<evidence type="ECO:0000256" key="10">
    <source>
        <dbReference type="ARBA" id="ARBA00022806"/>
    </source>
</evidence>
<dbReference type="InterPro" id="IPR027417">
    <property type="entry name" value="P-loop_NTPase"/>
</dbReference>
<dbReference type="InterPro" id="IPR012340">
    <property type="entry name" value="NA-bd_OB-fold"/>
</dbReference>
<sequence>MTDRKRPRDFASGDRDTGASRGARDTDADLLLSSSPPPSSLPPSSPPPPFSDDDGAEEENLVEDDVLDDLDDDGEGEDLFGPGMEDDYRENVRLDQYDVEGLDSEEYDAMGVDQRRTAEALMARRDNEEMRLHGRLPAAFLHDDEPVELPAVVRRRRRMLQTDLAGEMDEDAQEFPVEALPDMKARTIAEWVGMPGPRSAVAREFRTFLQTYVDDQGNSVYGARIKRLGEQNDESLEISYAHLAESKSLLAYYLANAPTEMLAIFDEVAHDVVKIMWEHYDSIHPEVHVRITDLPALVSLRDLRRGHINCLVRVTGVVTRRTGVFPQLKYVKYRCARCGEVMGPFNQDAYNEIRLNRCSGCQSRGPFEVVSEQTVYRNYQKLTLQESPSSVPPGRLPRHREVVLLWDLVDSAKPGEEIEVTGIYRNNFDAALNTQHGFPVFATVLEANHISKKADRYSTYRLTEEDERAIRDLGRDERIGQRIIKSIAPSIYGHRDIKTGIALALFGGCPKDIQGKHRLRGDINVLMLGDPGTAKSQFLKYVEKVAHRAVFTTGQGASAVGLTASVRKDPVTREWTLEGGALVLADKGVCLIDEFDKMNDTDRTSIHEAMEQQSISISKAGIVTTLQARCSVIAAANPIRGRYNPAIPFSQNVELTEPILSRFDILCTVKDTVDPVADEQLAKFVVDSHIRSHPEYAPAVDAVQAPAQDPDILPQDLLRKYIMYAKERIHPQLQQMDQDKVARLYSELRRESLAGGSIPITVRHIESMIRMSEAHARMHLREYVRTEDIDMAISVMLDSFIGAQKFAVTKTLRRAFSKYLNNSRDHQELLLYVLRRLVQEHIRFYQYRHKGVMPTAVKIPLDEFARKAREVNVPDVLPFLAMPEFAASGFQWDAAAAVVVKEL</sequence>
<evidence type="ECO:0000256" key="3">
    <source>
        <dbReference type="ARBA" id="ARBA00012551"/>
    </source>
</evidence>
<dbReference type="InterPro" id="IPR041562">
    <property type="entry name" value="MCM_lid"/>
</dbReference>
<keyword evidence="5" id="KW-0235">DNA replication</keyword>
<dbReference type="PANTHER" id="PTHR11630">
    <property type="entry name" value="DNA REPLICATION LICENSING FACTOR MCM FAMILY MEMBER"/>
    <property type="match status" value="1"/>
</dbReference>
<keyword evidence="15" id="KW-0131">Cell cycle</keyword>
<dbReference type="CDD" id="cd17753">
    <property type="entry name" value="MCM2"/>
    <property type="match status" value="1"/>
</dbReference>
<dbReference type="PRINTS" id="PR01658">
    <property type="entry name" value="MCMPROTEIN2"/>
</dbReference>
<evidence type="ECO:0000256" key="11">
    <source>
        <dbReference type="ARBA" id="ARBA00022833"/>
    </source>
</evidence>
<dbReference type="InterPro" id="IPR018525">
    <property type="entry name" value="MCM_CS"/>
</dbReference>
<feature type="compositionally biased region" description="Pro residues" evidence="16">
    <location>
        <begin position="35"/>
        <end position="50"/>
    </location>
</feature>
<dbReference type="InterPro" id="IPR008045">
    <property type="entry name" value="MCM2"/>
</dbReference>
<keyword evidence="10" id="KW-0347">Helicase</keyword>
<keyword evidence="7" id="KW-0547">Nucleotide-binding</keyword>
<keyword evidence="9" id="KW-0378">Hydrolase</keyword>
<evidence type="ECO:0000256" key="4">
    <source>
        <dbReference type="ARBA" id="ARBA00018925"/>
    </source>
</evidence>
<dbReference type="GO" id="GO:0005656">
    <property type="term" value="C:nuclear pre-replicative complex"/>
    <property type="evidence" value="ECO:0007669"/>
    <property type="project" value="UniProtKB-ARBA"/>
</dbReference>
<dbReference type="Pfam" id="PF17207">
    <property type="entry name" value="MCM_OB"/>
    <property type="match status" value="1"/>
</dbReference>
<dbReference type="InterPro" id="IPR027925">
    <property type="entry name" value="MCM_N"/>
</dbReference>
<evidence type="ECO:0000256" key="7">
    <source>
        <dbReference type="ARBA" id="ARBA00022741"/>
    </source>
</evidence>
<dbReference type="GO" id="GO:0043596">
    <property type="term" value="C:nuclear replication fork"/>
    <property type="evidence" value="ECO:0007669"/>
    <property type="project" value="UniProtKB-ARBA"/>
</dbReference>
<dbReference type="GO" id="GO:0017116">
    <property type="term" value="F:single-stranded DNA helicase activity"/>
    <property type="evidence" value="ECO:0007669"/>
    <property type="project" value="TreeGrafter"/>
</dbReference>
<evidence type="ECO:0000256" key="6">
    <source>
        <dbReference type="ARBA" id="ARBA00022723"/>
    </source>
</evidence>
<evidence type="ECO:0000256" key="5">
    <source>
        <dbReference type="ARBA" id="ARBA00022705"/>
    </source>
</evidence>
<proteinExistence type="inferred from homology"/>
<dbReference type="GO" id="GO:1902975">
    <property type="term" value="P:mitotic DNA replication initiation"/>
    <property type="evidence" value="ECO:0007669"/>
    <property type="project" value="TreeGrafter"/>
</dbReference>
<dbReference type="Gene3D" id="3.40.50.300">
    <property type="entry name" value="P-loop containing nucleotide triphosphate hydrolases"/>
    <property type="match status" value="1"/>
</dbReference>
<dbReference type="AlphaFoldDB" id="A0A4P9XS63"/>
<dbReference type="InterPro" id="IPR001208">
    <property type="entry name" value="MCM_dom"/>
</dbReference>
<dbReference type="GO" id="GO:0003697">
    <property type="term" value="F:single-stranded DNA binding"/>
    <property type="evidence" value="ECO:0007669"/>
    <property type="project" value="TreeGrafter"/>
</dbReference>
<dbReference type="EMBL" id="KZ992555">
    <property type="protein sequence ID" value="RKP08953.1"/>
    <property type="molecule type" value="Genomic_DNA"/>
</dbReference>